<dbReference type="AlphaFoldDB" id="A0A2A6RKS3"/>
<dbReference type="PANTHER" id="PTHR38011:SF7">
    <property type="entry name" value="2,5-DIAMINO-6-RIBOSYLAMINO-4(3H)-PYRIMIDINONE 5'-PHOSPHATE REDUCTASE"/>
    <property type="match status" value="1"/>
</dbReference>
<protein>
    <recommendedName>
        <fullName evidence="5">Bacterial bifunctional deaminase-reductase C-terminal domain-containing protein</fullName>
    </recommendedName>
</protein>
<reference evidence="7" key="1">
    <citation type="submission" date="2017-08" db="EMBL/GenBank/DDBJ databases">
        <authorList>
            <person name="Grouzdev D.S."/>
            <person name="Gaisin V.A."/>
            <person name="Rysina M.S."/>
            <person name="Gorlenko V.M."/>
        </authorList>
    </citation>
    <scope>NUCLEOTIDE SEQUENCE [LARGE SCALE GENOMIC DNA]</scope>
    <source>
        <strain evidence="7">Kir15-3F</strain>
    </source>
</reference>
<dbReference type="Proteomes" id="UP000220527">
    <property type="component" value="Unassembled WGS sequence"/>
</dbReference>
<dbReference type="InterPro" id="IPR002734">
    <property type="entry name" value="RibDG_C"/>
</dbReference>
<dbReference type="GO" id="GO:0009231">
    <property type="term" value="P:riboflavin biosynthetic process"/>
    <property type="evidence" value="ECO:0007669"/>
    <property type="project" value="InterPro"/>
</dbReference>
<dbReference type="Gene3D" id="3.40.430.10">
    <property type="entry name" value="Dihydrofolate Reductase, subunit A"/>
    <property type="match status" value="1"/>
</dbReference>
<dbReference type="InterPro" id="IPR050765">
    <property type="entry name" value="Riboflavin_Biosynth_HTPR"/>
</dbReference>
<accession>A0A2A6RKS3</accession>
<evidence type="ECO:0000256" key="1">
    <source>
        <dbReference type="ARBA" id="ARBA00005104"/>
    </source>
</evidence>
<dbReference type="Pfam" id="PF01872">
    <property type="entry name" value="RibD_C"/>
    <property type="match status" value="1"/>
</dbReference>
<evidence type="ECO:0000256" key="4">
    <source>
        <dbReference type="SAM" id="MobiDB-lite"/>
    </source>
</evidence>
<gene>
    <name evidence="6" type="ORF">CJ255_07805</name>
</gene>
<evidence type="ECO:0000313" key="6">
    <source>
        <dbReference type="EMBL" id="PDW03642.1"/>
    </source>
</evidence>
<keyword evidence="7" id="KW-1185">Reference proteome</keyword>
<sequence length="302" mass="32322">MIGPATRYTVLFDDAATTGGLGLPPELRAIYGGDWYMPTPPAERPYTFTNFVVAHDGRISFAEPGQSGGGAISRHAPHDTWLMSLLRARADAIMTGAGTLRVALRHRWTPWEPFPAAQAPLAALRAAEGRTALPLLVVLTATGQLPANAAALHVPHQPLLIATTQTGAAQARSSLANLPHAHYHISPGSSVNLAALLSTLRHEYGIRSLLSEGGAHVYGALIAANMIDEVFTTLSPVIVGNPAPPAPPRPGLVEGVAFAPTNPPQLRLVSLRRHGDYLFQRARVRRGEQRTENREQRTGGRE</sequence>
<dbReference type="EMBL" id="NQWI01000025">
    <property type="protein sequence ID" value="PDW03642.1"/>
    <property type="molecule type" value="Genomic_DNA"/>
</dbReference>
<comment type="pathway">
    <text evidence="1">Cofactor biosynthesis; riboflavin biosynthesis.</text>
</comment>
<dbReference type="PANTHER" id="PTHR38011">
    <property type="entry name" value="DIHYDROFOLATE REDUCTASE FAMILY PROTEIN (AFU_ORTHOLOGUE AFUA_8G06820)"/>
    <property type="match status" value="1"/>
</dbReference>
<evidence type="ECO:0000313" key="7">
    <source>
        <dbReference type="Proteomes" id="UP000220527"/>
    </source>
</evidence>
<organism evidence="6 7">
    <name type="scientific">Candidatus Viridilinea mediisalina</name>
    <dbReference type="NCBI Taxonomy" id="2024553"/>
    <lineage>
        <taxon>Bacteria</taxon>
        <taxon>Bacillati</taxon>
        <taxon>Chloroflexota</taxon>
        <taxon>Chloroflexia</taxon>
        <taxon>Chloroflexales</taxon>
        <taxon>Chloroflexineae</taxon>
        <taxon>Oscillochloridaceae</taxon>
        <taxon>Candidatus Viridilinea</taxon>
    </lineage>
</organism>
<keyword evidence="3" id="KW-0560">Oxidoreductase</keyword>
<evidence type="ECO:0000259" key="5">
    <source>
        <dbReference type="Pfam" id="PF01872"/>
    </source>
</evidence>
<name>A0A2A6RKS3_9CHLR</name>
<comment type="caution">
    <text evidence="6">The sequence shown here is derived from an EMBL/GenBank/DDBJ whole genome shotgun (WGS) entry which is preliminary data.</text>
</comment>
<keyword evidence="2" id="KW-0521">NADP</keyword>
<evidence type="ECO:0000256" key="3">
    <source>
        <dbReference type="ARBA" id="ARBA00023002"/>
    </source>
</evidence>
<feature type="domain" description="Bacterial bifunctional deaminase-reductase C-terminal" evidence="5">
    <location>
        <begin position="48"/>
        <end position="274"/>
    </location>
</feature>
<dbReference type="OrthoDB" id="9800865at2"/>
<feature type="compositionally biased region" description="Basic and acidic residues" evidence="4">
    <location>
        <begin position="285"/>
        <end position="302"/>
    </location>
</feature>
<dbReference type="SUPFAM" id="SSF53597">
    <property type="entry name" value="Dihydrofolate reductase-like"/>
    <property type="match status" value="1"/>
</dbReference>
<proteinExistence type="predicted"/>
<feature type="region of interest" description="Disordered" evidence="4">
    <location>
        <begin position="282"/>
        <end position="302"/>
    </location>
</feature>
<evidence type="ECO:0000256" key="2">
    <source>
        <dbReference type="ARBA" id="ARBA00022857"/>
    </source>
</evidence>
<dbReference type="InterPro" id="IPR024072">
    <property type="entry name" value="DHFR-like_dom_sf"/>
</dbReference>
<dbReference type="RefSeq" id="WP_097643525.1">
    <property type="nucleotide sequence ID" value="NZ_NQWI01000025.1"/>
</dbReference>
<dbReference type="GO" id="GO:0008703">
    <property type="term" value="F:5-amino-6-(5-phosphoribosylamino)uracil reductase activity"/>
    <property type="evidence" value="ECO:0007669"/>
    <property type="project" value="InterPro"/>
</dbReference>